<comment type="caution">
    <text evidence="2">The sequence shown here is derived from an EMBL/GenBank/DDBJ whole genome shotgun (WGS) entry which is preliminary data.</text>
</comment>
<organism evidence="2 3">
    <name type="scientific">Vitis vinifera</name>
    <name type="common">Grape</name>
    <dbReference type="NCBI Taxonomy" id="29760"/>
    <lineage>
        <taxon>Eukaryota</taxon>
        <taxon>Viridiplantae</taxon>
        <taxon>Streptophyta</taxon>
        <taxon>Embryophyta</taxon>
        <taxon>Tracheophyta</taxon>
        <taxon>Spermatophyta</taxon>
        <taxon>Magnoliopsida</taxon>
        <taxon>eudicotyledons</taxon>
        <taxon>Gunneridae</taxon>
        <taxon>Pentapetalae</taxon>
        <taxon>rosids</taxon>
        <taxon>Vitales</taxon>
        <taxon>Vitaceae</taxon>
        <taxon>Viteae</taxon>
        <taxon>Vitis</taxon>
    </lineage>
</organism>
<proteinExistence type="predicted"/>
<evidence type="ECO:0000313" key="3">
    <source>
        <dbReference type="Proteomes" id="UP000288805"/>
    </source>
</evidence>
<name>A0A438GE98_VITVI</name>
<protein>
    <submittedName>
        <fullName evidence="2">Uncharacterized protein</fullName>
    </submittedName>
</protein>
<dbReference type="AlphaFoldDB" id="A0A438GE98"/>
<feature type="region of interest" description="Disordered" evidence="1">
    <location>
        <begin position="1"/>
        <end position="36"/>
    </location>
</feature>
<feature type="compositionally biased region" description="Basic residues" evidence="1">
    <location>
        <begin position="1"/>
        <end position="17"/>
    </location>
</feature>
<dbReference type="Proteomes" id="UP000288805">
    <property type="component" value="Unassembled WGS sequence"/>
</dbReference>
<sequence length="158" mass="18701">MKQRKRRGGNKGKRKGNSSKNEDLEAKVNEKSERTINQEEMIKKHMPPPFPKLSWQKGNQQHIEILEVLRQEWSHAAYIWNMTLELNIFICAINNSIQEKTKDQKRLPEPLDLLATLPPLKLREEILLYSMRRRHKTIKEEPPKLILKPLITELKYAT</sequence>
<dbReference type="EMBL" id="QGNW01000462">
    <property type="protein sequence ID" value="RVW70533.1"/>
    <property type="molecule type" value="Genomic_DNA"/>
</dbReference>
<reference evidence="2 3" key="1">
    <citation type="journal article" date="2018" name="PLoS Genet.">
        <title>Population sequencing reveals clonal diversity and ancestral inbreeding in the grapevine cultivar Chardonnay.</title>
        <authorList>
            <person name="Roach M.J."/>
            <person name="Johnson D.L."/>
            <person name="Bohlmann J."/>
            <person name="van Vuuren H.J."/>
            <person name="Jones S.J."/>
            <person name="Pretorius I.S."/>
            <person name="Schmidt S.A."/>
            <person name="Borneman A.R."/>
        </authorList>
    </citation>
    <scope>NUCLEOTIDE SEQUENCE [LARGE SCALE GENOMIC DNA]</scope>
    <source>
        <strain evidence="3">cv. Chardonnay</strain>
        <tissue evidence="2">Leaf</tissue>
    </source>
</reference>
<gene>
    <name evidence="2" type="ORF">CK203_059255</name>
</gene>
<evidence type="ECO:0000313" key="2">
    <source>
        <dbReference type="EMBL" id="RVW70533.1"/>
    </source>
</evidence>
<feature type="compositionally biased region" description="Basic and acidic residues" evidence="1">
    <location>
        <begin position="20"/>
        <end position="36"/>
    </location>
</feature>
<accession>A0A438GE98</accession>
<evidence type="ECO:0000256" key="1">
    <source>
        <dbReference type="SAM" id="MobiDB-lite"/>
    </source>
</evidence>